<keyword evidence="1" id="KW-0812">Transmembrane</keyword>
<dbReference type="Proteomes" id="UP000072189">
    <property type="component" value="Unassembled WGS sequence"/>
</dbReference>
<feature type="transmembrane region" description="Helical" evidence="1">
    <location>
        <begin position="63"/>
        <end position="84"/>
    </location>
</feature>
<feature type="transmembrane region" description="Helical" evidence="1">
    <location>
        <begin position="96"/>
        <end position="116"/>
    </location>
</feature>
<protein>
    <submittedName>
        <fullName evidence="2">Chemotaxis protein CheY</fullName>
    </submittedName>
</protein>
<evidence type="ECO:0000256" key="1">
    <source>
        <dbReference type="SAM" id="Phobius"/>
    </source>
</evidence>
<dbReference type="RefSeq" id="WP_058615201.1">
    <property type="nucleotide sequence ID" value="NZ_LDRV01000137.1"/>
</dbReference>
<dbReference type="PATRIC" id="fig|2033.7.peg.696"/>
<gene>
    <name evidence="2" type="ORF">RSA3_17230</name>
</gene>
<reference evidence="2 3" key="1">
    <citation type="journal article" date="2016" name="Front. Microbiol.">
        <title>Genomic Resource of Rice Seed Associated Bacteria.</title>
        <authorList>
            <person name="Midha S."/>
            <person name="Bansal K."/>
            <person name="Sharma S."/>
            <person name="Kumar N."/>
            <person name="Patil P.P."/>
            <person name="Chaudhry V."/>
            <person name="Patil P.B."/>
        </authorList>
    </citation>
    <scope>NUCLEOTIDE SEQUENCE [LARGE SCALE GENOMIC DNA]</scope>
    <source>
        <strain evidence="2 3">RSA3</strain>
    </source>
</reference>
<dbReference type="AlphaFoldDB" id="A0A147F2N1"/>
<evidence type="ECO:0000313" key="3">
    <source>
        <dbReference type="Proteomes" id="UP000072189"/>
    </source>
</evidence>
<feature type="transmembrane region" description="Helical" evidence="1">
    <location>
        <begin position="36"/>
        <end position="57"/>
    </location>
</feature>
<evidence type="ECO:0000313" key="2">
    <source>
        <dbReference type="EMBL" id="KTS05806.1"/>
    </source>
</evidence>
<dbReference type="EMBL" id="LDRV01000137">
    <property type="protein sequence ID" value="KTS05806.1"/>
    <property type="molecule type" value="Genomic_DNA"/>
</dbReference>
<keyword evidence="1" id="KW-1133">Transmembrane helix</keyword>
<sequence>MGIRDSPAPTPAEAQQLLDRADRLSRSAHDATRWPYITFIVALGVASAMGTFAMALATGDAFGLAYVGTLAVAFALILFFVISIQGRAAFARSRRWTAYIVSWFVTYAAALAVVIFAHGSVVLASIASGLILVVSFLCAAREARS</sequence>
<comment type="caution">
    <text evidence="2">The sequence shown here is derived from an EMBL/GenBank/DDBJ whole genome shotgun (WGS) entry which is preliminary data.</text>
</comment>
<accession>A0A147F2N1</accession>
<organism evidence="2 3">
    <name type="scientific">Microbacterium testaceum</name>
    <name type="common">Aureobacterium testaceum</name>
    <name type="synonym">Brevibacterium testaceum</name>
    <dbReference type="NCBI Taxonomy" id="2033"/>
    <lineage>
        <taxon>Bacteria</taxon>
        <taxon>Bacillati</taxon>
        <taxon>Actinomycetota</taxon>
        <taxon>Actinomycetes</taxon>
        <taxon>Micrococcales</taxon>
        <taxon>Microbacteriaceae</taxon>
        <taxon>Microbacterium</taxon>
    </lineage>
</organism>
<name>A0A147F2N1_MICTE</name>
<feature type="transmembrane region" description="Helical" evidence="1">
    <location>
        <begin position="122"/>
        <end position="140"/>
    </location>
</feature>
<keyword evidence="1" id="KW-0472">Membrane</keyword>
<proteinExistence type="predicted"/>